<evidence type="ECO:0000313" key="2">
    <source>
        <dbReference type="Proteomes" id="UP000050741"/>
    </source>
</evidence>
<protein>
    <submittedName>
        <fullName evidence="3">Aa_trans domain-containing protein</fullName>
    </submittedName>
</protein>
<keyword evidence="1" id="KW-0812">Transmembrane</keyword>
<keyword evidence="2" id="KW-1185">Reference proteome</keyword>
<feature type="transmembrane region" description="Helical" evidence="1">
    <location>
        <begin position="130"/>
        <end position="153"/>
    </location>
</feature>
<dbReference type="AlphaFoldDB" id="A0A183BM26"/>
<feature type="transmembrane region" description="Helical" evidence="1">
    <location>
        <begin position="72"/>
        <end position="92"/>
    </location>
</feature>
<reference evidence="2" key="2">
    <citation type="submission" date="2014-05" db="EMBL/GenBank/DDBJ databases">
        <title>The genome and life-stage specific transcriptomes of Globodera pallida elucidate key aspects of plant parasitism by a cyst nematode.</title>
        <authorList>
            <person name="Cotton J.A."/>
            <person name="Lilley C.J."/>
            <person name="Jones L.M."/>
            <person name="Kikuchi T."/>
            <person name="Reid A.J."/>
            <person name="Thorpe P."/>
            <person name="Tsai I.J."/>
            <person name="Beasley H."/>
            <person name="Blok V."/>
            <person name="Cock P.J.A."/>
            <person name="Van den Akker S.E."/>
            <person name="Holroyd N."/>
            <person name="Hunt M."/>
            <person name="Mantelin S."/>
            <person name="Naghra H."/>
            <person name="Pain A."/>
            <person name="Palomares-Rius J.E."/>
            <person name="Zarowiecki M."/>
            <person name="Berriman M."/>
            <person name="Jones J.T."/>
            <person name="Urwin P.E."/>
        </authorList>
    </citation>
    <scope>NUCLEOTIDE SEQUENCE [LARGE SCALE GENOMIC DNA]</scope>
    <source>
        <strain evidence="2">Lindley</strain>
    </source>
</reference>
<reference evidence="2" key="1">
    <citation type="submission" date="2013-12" db="EMBL/GenBank/DDBJ databases">
        <authorList>
            <person name="Aslett M."/>
        </authorList>
    </citation>
    <scope>NUCLEOTIDE SEQUENCE [LARGE SCALE GENOMIC DNA]</scope>
    <source>
        <strain evidence="2">Lindley</strain>
    </source>
</reference>
<proteinExistence type="predicted"/>
<keyword evidence="1" id="KW-0472">Membrane</keyword>
<sequence length="184" mass="20776">MTRSVDKGMCCRRGRRHVTEEAYKLGLLFTILSIVGCLIAGSSFISTGLNAKIVYRVVNVLVGQVTERAYKLAWIFTILNILGCLIAVLLFISTGLNAKTIFYSVNVLVSMLCWLPILCGHIFGKRSHRMYLPFLFLFAISTVYTSFEILYLVMQRILMFKSPDSIYVMFGVSLKEYEQLAGNS</sequence>
<dbReference type="WBParaSite" id="GPLIN_000166100">
    <property type="protein sequence ID" value="GPLIN_000166100"/>
    <property type="gene ID" value="GPLIN_000166100"/>
</dbReference>
<feature type="transmembrane region" description="Helical" evidence="1">
    <location>
        <begin position="22"/>
        <end position="45"/>
    </location>
</feature>
<accession>A0A183BM26</accession>
<organism evidence="2 3">
    <name type="scientific">Globodera pallida</name>
    <name type="common">Potato cyst nematode worm</name>
    <name type="synonym">Heterodera pallida</name>
    <dbReference type="NCBI Taxonomy" id="36090"/>
    <lineage>
        <taxon>Eukaryota</taxon>
        <taxon>Metazoa</taxon>
        <taxon>Ecdysozoa</taxon>
        <taxon>Nematoda</taxon>
        <taxon>Chromadorea</taxon>
        <taxon>Rhabditida</taxon>
        <taxon>Tylenchina</taxon>
        <taxon>Tylenchomorpha</taxon>
        <taxon>Tylenchoidea</taxon>
        <taxon>Heteroderidae</taxon>
        <taxon>Heteroderinae</taxon>
        <taxon>Globodera</taxon>
    </lineage>
</organism>
<evidence type="ECO:0000313" key="3">
    <source>
        <dbReference type="WBParaSite" id="GPLIN_000166100"/>
    </source>
</evidence>
<name>A0A183BM26_GLOPA</name>
<dbReference type="Proteomes" id="UP000050741">
    <property type="component" value="Unassembled WGS sequence"/>
</dbReference>
<evidence type="ECO:0000256" key="1">
    <source>
        <dbReference type="SAM" id="Phobius"/>
    </source>
</evidence>
<reference evidence="3" key="3">
    <citation type="submission" date="2016-06" db="UniProtKB">
        <authorList>
            <consortium name="WormBaseParasite"/>
        </authorList>
    </citation>
    <scope>IDENTIFICATION</scope>
</reference>
<feature type="transmembrane region" description="Helical" evidence="1">
    <location>
        <begin position="101"/>
        <end position="124"/>
    </location>
</feature>
<keyword evidence="1" id="KW-1133">Transmembrane helix</keyword>